<dbReference type="SMART" id="SM00198">
    <property type="entry name" value="SCP"/>
    <property type="match status" value="1"/>
</dbReference>
<dbReference type="PROSITE" id="PS01009">
    <property type="entry name" value="CRISP_1"/>
    <property type="match status" value="1"/>
</dbReference>
<dbReference type="InterPro" id="IPR001283">
    <property type="entry name" value="CRISP-related"/>
</dbReference>
<protein>
    <recommendedName>
        <fullName evidence="2">SCP domain-containing protein</fullName>
    </recommendedName>
</protein>
<comment type="caution">
    <text evidence="3">The sequence shown here is derived from an EMBL/GenBank/DDBJ whole genome shotgun (WGS) entry which is preliminary data.</text>
</comment>
<organism evidence="3 4">
    <name type="scientific">Elysia crispata</name>
    <name type="common">lettuce slug</name>
    <dbReference type="NCBI Taxonomy" id="231223"/>
    <lineage>
        <taxon>Eukaryota</taxon>
        <taxon>Metazoa</taxon>
        <taxon>Spiralia</taxon>
        <taxon>Lophotrochozoa</taxon>
        <taxon>Mollusca</taxon>
        <taxon>Gastropoda</taxon>
        <taxon>Heterobranchia</taxon>
        <taxon>Euthyneura</taxon>
        <taxon>Panpulmonata</taxon>
        <taxon>Sacoglossa</taxon>
        <taxon>Placobranchoidea</taxon>
        <taxon>Plakobranchidae</taxon>
        <taxon>Elysia</taxon>
    </lineage>
</organism>
<dbReference type="InterPro" id="IPR035940">
    <property type="entry name" value="CAP_sf"/>
</dbReference>
<proteinExistence type="predicted"/>
<dbReference type="InterPro" id="IPR014044">
    <property type="entry name" value="CAP_dom"/>
</dbReference>
<dbReference type="Proteomes" id="UP001283361">
    <property type="component" value="Unassembled WGS sequence"/>
</dbReference>
<evidence type="ECO:0000313" key="3">
    <source>
        <dbReference type="EMBL" id="KAK3765161.1"/>
    </source>
</evidence>
<dbReference type="Gene3D" id="3.40.33.10">
    <property type="entry name" value="CAP"/>
    <property type="match status" value="1"/>
</dbReference>
<reference evidence="3" key="1">
    <citation type="journal article" date="2023" name="G3 (Bethesda)">
        <title>A reference genome for the long-term kleptoplast-retaining sea slug Elysia crispata morphotype clarki.</title>
        <authorList>
            <person name="Eastman K.E."/>
            <person name="Pendleton A.L."/>
            <person name="Shaikh M.A."/>
            <person name="Suttiyut T."/>
            <person name="Ogas R."/>
            <person name="Tomko P."/>
            <person name="Gavelis G."/>
            <person name="Widhalm J.R."/>
            <person name="Wisecaver J.H."/>
        </authorList>
    </citation>
    <scope>NUCLEOTIDE SEQUENCE</scope>
    <source>
        <strain evidence="3">ECLA1</strain>
    </source>
</reference>
<keyword evidence="1" id="KW-0472">Membrane</keyword>
<feature type="domain" description="SCP" evidence="2">
    <location>
        <begin position="107"/>
        <end position="251"/>
    </location>
</feature>
<keyword evidence="1" id="KW-1133">Transmembrane helix</keyword>
<dbReference type="InterPro" id="IPR018244">
    <property type="entry name" value="Allrgn_V5/Tpx1_CS"/>
</dbReference>
<dbReference type="EMBL" id="JAWDGP010004345">
    <property type="protein sequence ID" value="KAK3765161.1"/>
    <property type="molecule type" value="Genomic_DNA"/>
</dbReference>
<name>A0AAE0ZAN4_9GAST</name>
<dbReference type="Pfam" id="PF00188">
    <property type="entry name" value="CAP"/>
    <property type="match status" value="1"/>
</dbReference>
<keyword evidence="4" id="KW-1185">Reference proteome</keyword>
<evidence type="ECO:0000256" key="1">
    <source>
        <dbReference type="SAM" id="Phobius"/>
    </source>
</evidence>
<dbReference type="SUPFAM" id="SSF55797">
    <property type="entry name" value="PR-1-like"/>
    <property type="match status" value="1"/>
</dbReference>
<accession>A0AAE0ZAN4</accession>
<dbReference type="PRINTS" id="PR00837">
    <property type="entry name" value="V5TPXLIKE"/>
</dbReference>
<dbReference type="PANTHER" id="PTHR10334">
    <property type="entry name" value="CYSTEINE-RICH SECRETORY PROTEIN-RELATED"/>
    <property type="match status" value="1"/>
</dbReference>
<dbReference type="AlphaFoldDB" id="A0AAE0ZAN4"/>
<evidence type="ECO:0000259" key="2">
    <source>
        <dbReference type="SMART" id="SM00198"/>
    </source>
</evidence>
<dbReference type="GO" id="GO:0005576">
    <property type="term" value="C:extracellular region"/>
    <property type="evidence" value="ECO:0007669"/>
    <property type="project" value="InterPro"/>
</dbReference>
<evidence type="ECO:0000313" key="4">
    <source>
        <dbReference type="Proteomes" id="UP001283361"/>
    </source>
</evidence>
<feature type="transmembrane region" description="Helical" evidence="1">
    <location>
        <begin position="52"/>
        <end position="72"/>
    </location>
</feature>
<keyword evidence="1" id="KW-0812">Transmembrane</keyword>
<gene>
    <name evidence="3" type="ORF">RRG08_027798</name>
</gene>
<sequence length="317" mass="35822">MPAAVDRIHELDETSLVLSNAEKQHTERNPNALVSVVIPSNTMDFTTTMLKFIGLLFMGFTWIICSAAENIVTYTEAGVMMERGDAEGQHRRFKREVNHNTTGFNWEEQRAMLLRHNNLRSTRLASNMMFMEWDDRLAESAQKWAEVCDFRHSDNQRDLAGFKHVGENLYAGTHKFDPTEAVQSWYDEIKYYDYKTRKCSGICGHYTQVVWATSRALGCGIKYCPYLKGSKAVEKGYNVVCHYGPGGNYVGQRPYSLGEPCSKCPITSGYCVQGMCSKRPKIGFNAGEMSQINMVVFTVSVIIAVLKSVSPRWPASQ</sequence>